<dbReference type="Proteomes" id="UP000224006">
    <property type="component" value="Chromosome X"/>
</dbReference>
<feature type="region of interest" description="Disordered" evidence="5">
    <location>
        <begin position="295"/>
        <end position="334"/>
    </location>
</feature>
<name>A0A2A9MAT6_BESBE</name>
<dbReference type="GeneID" id="40306881"/>
<dbReference type="OrthoDB" id="2186602at2759"/>
<feature type="compositionally biased region" description="Low complexity" evidence="5">
    <location>
        <begin position="669"/>
        <end position="682"/>
    </location>
</feature>
<dbReference type="InterPro" id="IPR007852">
    <property type="entry name" value="Cdc73/Parafibromin"/>
</dbReference>
<evidence type="ECO:0000256" key="4">
    <source>
        <dbReference type="ARBA" id="ARBA00023242"/>
    </source>
</evidence>
<feature type="region of interest" description="Disordered" evidence="5">
    <location>
        <begin position="651"/>
        <end position="717"/>
    </location>
</feature>
<reference evidence="7 8" key="1">
    <citation type="submission" date="2017-09" db="EMBL/GenBank/DDBJ databases">
        <title>Genome sequencing of Besnoitia besnoiti strain Bb-Ger1.</title>
        <authorList>
            <person name="Schares G."/>
            <person name="Venepally P."/>
            <person name="Lorenzi H.A."/>
        </authorList>
    </citation>
    <scope>NUCLEOTIDE SEQUENCE [LARGE SCALE GENOMIC DNA]</scope>
    <source>
        <strain evidence="7 8">Bb-Ger1</strain>
    </source>
</reference>
<feature type="compositionally biased region" description="Basic and acidic residues" evidence="5">
    <location>
        <begin position="295"/>
        <end position="321"/>
    </location>
</feature>
<dbReference type="InterPro" id="IPR031336">
    <property type="entry name" value="CDC73_C"/>
</dbReference>
<dbReference type="VEuPathDB" id="ToxoDB:BESB_018200"/>
<dbReference type="Pfam" id="PF05179">
    <property type="entry name" value="CDC73_C"/>
    <property type="match status" value="1"/>
</dbReference>
<feature type="compositionally biased region" description="Basic residues" evidence="5">
    <location>
        <begin position="686"/>
        <end position="696"/>
    </location>
</feature>
<evidence type="ECO:0000313" key="7">
    <source>
        <dbReference type="EMBL" id="PFH32502.1"/>
    </source>
</evidence>
<evidence type="ECO:0000259" key="6">
    <source>
        <dbReference type="Pfam" id="PF05179"/>
    </source>
</evidence>
<dbReference type="GO" id="GO:0000993">
    <property type="term" value="F:RNA polymerase II complex binding"/>
    <property type="evidence" value="ECO:0007669"/>
    <property type="project" value="TreeGrafter"/>
</dbReference>
<accession>A0A2A9MAT6</accession>
<feature type="region of interest" description="Disordered" evidence="5">
    <location>
        <begin position="410"/>
        <end position="429"/>
    </location>
</feature>
<comment type="similarity">
    <text evidence="2">Belongs to the CDC73 family.</text>
</comment>
<keyword evidence="4" id="KW-0539">Nucleus</keyword>
<keyword evidence="3" id="KW-0804">Transcription</keyword>
<evidence type="ECO:0000313" key="8">
    <source>
        <dbReference type="Proteomes" id="UP000224006"/>
    </source>
</evidence>
<dbReference type="EMBL" id="NWUJ01000011">
    <property type="protein sequence ID" value="PFH32502.1"/>
    <property type="molecule type" value="Genomic_DNA"/>
</dbReference>
<evidence type="ECO:0000256" key="5">
    <source>
        <dbReference type="SAM" id="MobiDB-lite"/>
    </source>
</evidence>
<dbReference type="GO" id="GO:0016593">
    <property type="term" value="C:Cdc73/Paf1 complex"/>
    <property type="evidence" value="ECO:0007669"/>
    <property type="project" value="InterPro"/>
</dbReference>
<feature type="region of interest" description="Disordered" evidence="5">
    <location>
        <begin position="1"/>
        <end position="47"/>
    </location>
</feature>
<dbReference type="KEGG" id="bbes:BESB_018200"/>
<dbReference type="GO" id="GO:0032968">
    <property type="term" value="P:positive regulation of transcription elongation by RNA polymerase II"/>
    <property type="evidence" value="ECO:0007669"/>
    <property type="project" value="TreeGrafter"/>
</dbReference>
<sequence length="728" mass="78514">MKGGATGRPEGETLPVAPQSSSAEAGDASPAAPASPPPLGERGEGSGFSVDPLALIHASLNKKSPSFSAPSSGSPSCHLEHVRGEEALVFPDLNCYLPAGLPSGLESRRKESFSLADIFLLLSTPKELYTYSHITQKGHRYINVLERSKIIAFFESLASSSSPSKLAAAASAVAPLGGGGAGAVVARLEEKARLPGSVFSSSLEDASVSRAQTLFVLDASRPVNLPGLLDGSRGRLLDGEEGGEDEGSLPAWGRREKNFISDERLEKVMPQTWTDVDTRQVALYAKNAVHAYDEARRRKRGEGHAGEGGEKKLKVSEQGEREDGEQEKEEKAEQRMREALASLAFARLERPLVQRCSAVQLAGFSFESILQKFREVEKERVAGRSLAVFSHLPKKDGSHPSSRMRLDGSIAARRPDASRPSGAPGCARREAETKSSRICVLEEVYAYRKRKAIILIPPVTSVGGSSSSSALLNRYNIVDLLENGQFVFPQEAKERAAREGTLGADQGRLEVRHEIRNKVFKFMLVETSYAAKFTPEQWKCVVAVVINAASASSLKLHFGGWPFRDWIDLFLSYKGVMFAYEEDAIPPEVSSLSVKVIRLSRSHRYNDAAAASDFWATLEEFLLQPRRLCLAFDRRLDAALNRDNGALKPGASSGFASSRGLGDAQRVPGASGSAYGAGAGEALHPAHQHHFAHHPHSGVGTPLHGHPGPGIPGGGYHRAQQAVHYGQR</sequence>
<feature type="domain" description="Cell division control protein 73 C-terminal" evidence="6">
    <location>
        <begin position="465"/>
        <end position="621"/>
    </location>
</feature>
<protein>
    <submittedName>
        <fullName evidence="7">RNA polymerase II accessory factor CDC73</fullName>
    </submittedName>
</protein>
<comment type="subcellular location">
    <subcellularLocation>
        <location evidence="1">Nucleus</location>
    </subcellularLocation>
</comment>
<dbReference type="Gene3D" id="3.40.50.11990">
    <property type="entry name" value="RNA polymerase II accessory factor, Cdc73 C-terminal domain"/>
    <property type="match status" value="1"/>
</dbReference>
<dbReference type="InterPro" id="IPR038103">
    <property type="entry name" value="CDC73_C_sf"/>
</dbReference>
<feature type="compositionally biased region" description="Low complexity" evidence="5">
    <location>
        <begin position="20"/>
        <end position="32"/>
    </location>
</feature>
<gene>
    <name evidence="7" type="ORF">BESB_018200</name>
</gene>
<proteinExistence type="inferred from homology"/>
<evidence type="ECO:0000256" key="1">
    <source>
        <dbReference type="ARBA" id="ARBA00004123"/>
    </source>
</evidence>
<feature type="compositionally biased region" description="Gly residues" evidence="5">
    <location>
        <begin position="707"/>
        <end position="716"/>
    </location>
</feature>
<evidence type="ECO:0000256" key="2">
    <source>
        <dbReference type="ARBA" id="ARBA00010427"/>
    </source>
</evidence>
<keyword evidence="8" id="KW-1185">Reference proteome</keyword>
<comment type="caution">
    <text evidence="7">The sequence shown here is derived from an EMBL/GenBank/DDBJ whole genome shotgun (WGS) entry which is preliminary data.</text>
</comment>
<dbReference type="PANTHER" id="PTHR12466">
    <property type="entry name" value="CDC73 DOMAIN PROTEIN"/>
    <property type="match status" value="1"/>
</dbReference>
<dbReference type="GO" id="GO:0006368">
    <property type="term" value="P:transcription elongation by RNA polymerase II"/>
    <property type="evidence" value="ECO:0007669"/>
    <property type="project" value="InterPro"/>
</dbReference>
<dbReference type="STRING" id="94643.A0A2A9MAT6"/>
<evidence type="ECO:0000256" key="3">
    <source>
        <dbReference type="ARBA" id="ARBA00023163"/>
    </source>
</evidence>
<organism evidence="7 8">
    <name type="scientific">Besnoitia besnoiti</name>
    <name type="common">Apicomplexan protozoan</name>
    <dbReference type="NCBI Taxonomy" id="94643"/>
    <lineage>
        <taxon>Eukaryota</taxon>
        <taxon>Sar</taxon>
        <taxon>Alveolata</taxon>
        <taxon>Apicomplexa</taxon>
        <taxon>Conoidasida</taxon>
        <taxon>Coccidia</taxon>
        <taxon>Eucoccidiorida</taxon>
        <taxon>Eimeriorina</taxon>
        <taxon>Sarcocystidae</taxon>
        <taxon>Besnoitia</taxon>
    </lineage>
</organism>
<dbReference type="RefSeq" id="XP_029216511.1">
    <property type="nucleotide sequence ID" value="XM_029360535.1"/>
</dbReference>
<dbReference type="PANTHER" id="PTHR12466:SF8">
    <property type="entry name" value="PARAFIBROMIN"/>
    <property type="match status" value="1"/>
</dbReference>
<dbReference type="AlphaFoldDB" id="A0A2A9MAT6"/>